<keyword evidence="2" id="KW-1185">Reference proteome</keyword>
<reference evidence="1" key="1">
    <citation type="journal article" date="2014" name="Int. J. Syst. Evol. Microbiol.">
        <title>Complete genome sequence of Corynebacterium casei LMG S-19264T (=DSM 44701T), isolated from a smear-ripened cheese.</title>
        <authorList>
            <consortium name="US DOE Joint Genome Institute (JGI-PGF)"/>
            <person name="Walter F."/>
            <person name="Albersmeier A."/>
            <person name="Kalinowski J."/>
            <person name="Ruckert C."/>
        </authorList>
    </citation>
    <scope>NUCLEOTIDE SEQUENCE</scope>
    <source>
        <strain evidence="1">CGMCC 1.16134</strain>
    </source>
</reference>
<sequence>MKWKNQAENLKPDTCNPVGSVLSELTDTEMETVAGGDYPHLPSLTKNCSIWTIISGCSW</sequence>
<organism evidence="1 2">
    <name type="scientific">Paenibacillus albidus</name>
    <dbReference type="NCBI Taxonomy" id="2041023"/>
    <lineage>
        <taxon>Bacteria</taxon>
        <taxon>Bacillati</taxon>
        <taxon>Bacillota</taxon>
        <taxon>Bacilli</taxon>
        <taxon>Bacillales</taxon>
        <taxon>Paenibacillaceae</taxon>
        <taxon>Paenibacillus</taxon>
    </lineage>
</organism>
<evidence type="ECO:0000313" key="1">
    <source>
        <dbReference type="EMBL" id="GGF89948.1"/>
    </source>
</evidence>
<dbReference type="AlphaFoldDB" id="A0A917FMS9"/>
<accession>A0A917FMS9</accession>
<comment type="caution">
    <text evidence="1">The sequence shown here is derived from an EMBL/GenBank/DDBJ whole genome shotgun (WGS) entry which is preliminary data.</text>
</comment>
<proteinExistence type="predicted"/>
<protein>
    <submittedName>
        <fullName evidence="1">Uncharacterized protein</fullName>
    </submittedName>
</protein>
<evidence type="ECO:0000313" key="2">
    <source>
        <dbReference type="Proteomes" id="UP000637643"/>
    </source>
</evidence>
<dbReference type="Proteomes" id="UP000637643">
    <property type="component" value="Unassembled WGS sequence"/>
</dbReference>
<dbReference type="EMBL" id="BMKR01000016">
    <property type="protein sequence ID" value="GGF89948.1"/>
    <property type="molecule type" value="Genomic_DNA"/>
</dbReference>
<dbReference type="RefSeq" id="WP_189027801.1">
    <property type="nucleotide sequence ID" value="NZ_BMKR01000016.1"/>
</dbReference>
<name>A0A917FMS9_9BACL</name>
<gene>
    <name evidence="1" type="ORF">GCM10010912_38910</name>
</gene>
<reference evidence="1" key="2">
    <citation type="submission" date="2020-09" db="EMBL/GenBank/DDBJ databases">
        <authorList>
            <person name="Sun Q."/>
            <person name="Zhou Y."/>
        </authorList>
    </citation>
    <scope>NUCLEOTIDE SEQUENCE</scope>
    <source>
        <strain evidence="1">CGMCC 1.16134</strain>
    </source>
</reference>